<dbReference type="SUPFAM" id="SSF48403">
    <property type="entry name" value="Ankyrin repeat"/>
    <property type="match status" value="1"/>
</dbReference>
<dbReference type="InterPro" id="IPR029018">
    <property type="entry name" value="Hex-like_dom2"/>
</dbReference>
<dbReference type="GeneID" id="100210082"/>
<dbReference type="Gene3D" id="3.20.20.80">
    <property type="entry name" value="Glycosidases"/>
    <property type="match status" value="1"/>
</dbReference>
<feature type="repeat" description="ANK" evidence="4">
    <location>
        <begin position="83"/>
        <end position="115"/>
    </location>
</feature>
<dbReference type="Pfam" id="PF00023">
    <property type="entry name" value="Ank"/>
    <property type="match status" value="1"/>
</dbReference>
<dbReference type="PROSITE" id="PS50088">
    <property type="entry name" value="ANK_REPEAT"/>
    <property type="match status" value="3"/>
</dbReference>
<dbReference type="Proteomes" id="UP001652625">
    <property type="component" value="Chromosome 09"/>
</dbReference>
<evidence type="ECO:0000256" key="4">
    <source>
        <dbReference type="PROSITE-ProRule" id="PRU00023"/>
    </source>
</evidence>
<sequence length="870" mass="98983">MDKNLNDDVDPVVLESFNDIKSAINANRTDIVRHILSTAQSLREEDFYDSDGEERDKKEVTNKYDSEEYIDLLSIMLSHMDTDSGTLLHHATRMGYADIVRALLSAGSNVLLKNNDGKNPYEYCSTESVKNAYIGELLQAVSQSRIFRVEQLLRCGIKVNSNDGAMSGNTVLHWAASYADAATVRLILDYGGNVDELNADGQTPLHDALKRKDFSVIEELLKQQPNVYIKPFQGYFDGVSCLDMMLQNKELNDLLERYILLSADKPPEMKENEEKLDKASVRLNSKPVETEVDPIVKLLCPQPQIVRQFKGLFFVPPKDLLVSIIGTKVSVHRVVSVVDLFKEKVMQLGSNLIVELHSKGSMFKYPYIECMVNKASFTKQEEYFIQIQTQKILIVASSFEALYRSLTTLFQCFKLFRGKAVPLLQISDWTARKYRGVVLDFNQNDFPVLNILQEVVDLISLFKGNELQINVNHIKQESTCGKIPLSDFFKLQLFCQQRFVTVSPYLYIEDLPLLYKSNTMDVHYLEFLLEPFIKLKCVHINLGSLQSFKLVKDFHDFCNERNIFLHITAEMIDFQFDHIPVMLNGVSCSIDITAEDMKQINNFRMQHSLTINEDSLNMLFPNTLSLLLKTQHLLNKHSSDHIGTFVKLSVKNQKICSLTTCLPPLLMITSLSWNIPTSDISEEYLSSVIDNLIYDDNTDGIGQLYMLIGKSFPIFKNFAKPKSLIDEFLETNVISCNHFDADSLQVVCKSIVKMKNYIKNIKLGSSLSNMVVEETLILCELIYFVCRVFFCILNAASKIDIPDVTNLPLTQRSDTANKLISLMQNHESYVKKYYFCPPSGFTSIRLLKQLLDKLLSAGLAPSTPNNTINI</sequence>
<dbReference type="SMART" id="SM00248">
    <property type="entry name" value="ANK"/>
    <property type="match status" value="4"/>
</dbReference>
<keyword evidence="2" id="KW-0378">Hydrolase</keyword>
<organism evidence="5 6">
    <name type="scientific">Hydra vulgaris</name>
    <name type="common">Hydra</name>
    <name type="synonym">Hydra attenuata</name>
    <dbReference type="NCBI Taxonomy" id="6087"/>
    <lineage>
        <taxon>Eukaryota</taxon>
        <taxon>Metazoa</taxon>
        <taxon>Cnidaria</taxon>
        <taxon>Hydrozoa</taxon>
        <taxon>Hydroidolina</taxon>
        <taxon>Anthoathecata</taxon>
        <taxon>Aplanulata</taxon>
        <taxon>Hydridae</taxon>
        <taxon>Hydra</taxon>
    </lineage>
</organism>
<evidence type="ECO:0000313" key="5">
    <source>
        <dbReference type="Proteomes" id="UP001652625"/>
    </source>
</evidence>
<feature type="repeat" description="ANK" evidence="4">
    <location>
        <begin position="167"/>
        <end position="199"/>
    </location>
</feature>
<dbReference type="Gene3D" id="1.25.40.20">
    <property type="entry name" value="Ankyrin repeat-containing domain"/>
    <property type="match status" value="2"/>
</dbReference>
<gene>
    <name evidence="6" type="primary">LOC100210082</name>
</gene>
<dbReference type="PANTHER" id="PTHR24171:SF8">
    <property type="entry name" value="BRCA1-ASSOCIATED RING DOMAIN PROTEIN 1"/>
    <property type="match status" value="1"/>
</dbReference>
<dbReference type="Pfam" id="PF12796">
    <property type="entry name" value="Ank_2"/>
    <property type="match status" value="1"/>
</dbReference>
<name>A0ABM4CKL7_HYDVU</name>
<keyword evidence="5" id="KW-1185">Reference proteome</keyword>
<dbReference type="PANTHER" id="PTHR24171">
    <property type="entry name" value="ANKYRIN REPEAT DOMAIN-CONTAINING PROTEIN 39-RELATED"/>
    <property type="match status" value="1"/>
</dbReference>
<evidence type="ECO:0000256" key="1">
    <source>
        <dbReference type="ARBA" id="ARBA00022737"/>
    </source>
</evidence>
<protein>
    <submittedName>
        <fullName evidence="6">Uncharacterized protein LOC100210082 isoform X2</fullName>
    </submittedName>
</protein>
<feature type="repeat" description="ANK" evidence="4">
    <location>
        <begin position="200"/>
        <end position="232"/>
    </location>
</feature>
<dbReference type="InterPro" id="IPR002110">
    <property type="entry name" value="Ankyrin_rpt"/>
</dbReference>
<dbReference type="PROSITE" id="PS50297">
    <property type="entry name" value="ANK_REP_REGION"/>
    <property type="match status" value="3"/>
</dbReference>
<accession>A0ABM4CKL7</accession>
<dbReference type="InterPro" id="IPR036770">
    <property type="entry name" value="Ankyrin_rpt-contain_sf"/>
</dbReference>
<keyword evidence="3 4" id="KW-0040">ANK repeat</keyword>
<evidence type="ECO:0000256" key="3">
    <source>
        <dbReference type="ARBA" id="ARBA00023043"/>
    </source>
</evidence>
<dbReference type="SUPFAM" id="SSF55545">
    <property type="entry name" value="beta-N-acetylhexosaminidase-like domain"/>
    <property type="match status" value="1"/>
</dbReference>
<reference evidence="6" key="1">
    <citation type="submission" date="2025-08" db="UniProtKB">
        <authorList>
            <consortium name="RefSeq"/>
        </authorList>
    </citation>
    <scope>IDENTIFICATION</scope>
</reference>
<dbReference type="RefSeq" id="XP_065662316.1">
    <property type="nucleotide sequence ID" value="XM_065806244.1"/>
</dbReference>
<proteinExistence type="predicted"/>
<dbReference type="Gene3D" id="3.30.379.10">
    <property type="entry name" value="Chitobiase/beta-hexosaminidase domain 2-like"/>
    <property type="match status" value="1"/>
</dbReference>
<evidence type="ECO:0000256" key="2">
    <source>
        <dbReference type="ARBA" id="ARBA00022801"/>
    </source>
</evidence>
<keyword evidence="1" id="KW-0677">Repeat</keyword>
<evidence type="ECO:0000313" key="6">
    <source>
        <dbReference type="RefSeq" id="XP_065662316.1"/>
    </source>
</evidence>